<evidence type="ECO:0000256" key="2">
    <source>
        <dbReference type="ARBA" id="ARBA00022679"/>
    </source>
</evidence>
<dbReference type="FunFam" id="3.40.50.300:FF:000014">
    <property type="entry name" value="DNA polymerase III subunit gamma/tau"/>
    <property type="match status" value="1"/>
</dbReference>
<dbReference type="CDD" id="cd00009">
    <property type="entry name" value="AAA"/>
    <property type="match status" value="1"/>
</dbReference>
<evidence type="ECO:0000259" key="13">
    <source>
        <dbReference type="SMART" id="SM00382"/>
    </source>
</evidence>
<comment type="subunit">
    <text evidence="11">DNA polymerase III contains a core (composed of alpha, epsilon and theta chains) that associates with a tau subunit. This core dimerizes to form the POLIII' complex. PolIII' associates with the gamma complex (composed of gamma, delta, delta', psi and chi chains) and with the beta chain to form the complete DNA polymerase III complex.</text>
</comment>
<dbReference type="InterPro" id="IPR045085">
    <property type="entry name" value="HLD_clamp_pol_III_gamma_tau"/>
</dbReference>
<keyword evidence="7" id="KW-0862">Zinc</keyword>
<dbReference type="GO" id="GO:0003887">
    <property type="term" value="F:DNA-directed DNA polymerase activity"/>
    <property type="evidence" value="ECO:0007669"/>
    <property type="project" value="UniProtKB-KW"/>
</dbReference>
<sequence>MRIWNDASVALILSLSKDEGGATGLFMADHDDLTTDSTPPWDDDAPERDENTADIFGGPPPAVVTPTTAPVAAEPQSDPDAAYTVLARKYRPRTFEDLIGQEAMVRTLANAFSSGRIAHAFMLTGVRGVGKTTTARLLARALNYETDTVHQPSVDLTIDGRHCKAIIEGRHMDVLELDAASRTKVDEMRELLDGVRYAPVEARYKVYIIDEVHMLSTAAFNALLKTLEEPPPHAKFIFATTEIRKVPVTILSRTQRFDLRRVEPDVLVKHFARIAAKEGAKVEEDGLALIARAAEGSVRDGLSLLDQAIVQGERGSTVTAAVVRDMLGLADRGQTIALFENVMSGKPGDSLAGFRALWGFGADPAVVMLDLLDHCHGASVAKALGPDALTLPKEQAARLTAIGAQTSAGTLSRLWQMLLKAHEEVRRAPDAMAAAEMALIRLCYAADLPGPEEALKALRDGQPMGGGPGGGGGGSMGGGGGVNAQARVMAAPAAQAAPTLASFDDVVKLIAEKRDIGLRLDVEQFVRPISFRPGAITFEPAPGAPGNLAGRLVRALKEWTGQPWLVAAEGGGGAESLLERQKREDREEMDSIKADPFVASVLIAFPGAEIVEVRKILTPEAPPIEPDELEEN</sequence>
<dbReference type="InterPro" id="IPR022754">
    <property type="entry name" value="DNA_pol_III_gamma-3"/>
</dbReference>
<accession>B0T1T4</accession>
<dbReference type="GO" id="GO:0006261">
    <property type="term" value="P:DNA-templated DNA replication"/>
    <property type="evidence" value="ECO:0007669"/>
    <property type="project" value="TreeGrafter"/>
</dbReference>
<dbReference type="Pfam" id="PF22608">
    <property type="entry name" value="DNAX_ATPase_lid"/>
    <property type="match status" value="1"/>
</dbReference>
<dbReference type="eggNOG" id="COG2812">
    <property type="taxonomic scope" value="Bacteria"/>
</dbReference>
<dbReference type="InterPro" id="IPR027417">
    <property type="entry name" value="P-loop_NTPase"/>
</dbReference>
<dbReference type="GO" id="GO:0005524">
    <property type="term" value="F:ATP binding"/>
    <property type="evidence" value="ECO:0007669"/>
    <property type="project" value="UniProtKB-KW"/>
</dbReference>
<dbReference type="InterPro" id="IPR050238">
    <property type="entry name" value="DNA_Rep/Repair_Clamp_Loader"/>
</dbReference>
<evidence type="ECO:0000256" key="6">
    <source>
        <dbReference type="ARBA" id="ARBA00022741"/>
    </source>
</evidence>
<dbReference type="SMART" id="SM00382">
    <property type="entry name" value="AAA"/>
    <property type="match status" value="1"/>
</dbReference>
<keyword evidence="3 11" id="KW-0548">Nucleotidyltransferase</keyword>
<organism evidence="14">
    <name type="scientific">Caulobacter sp. (strain K31)</name>
    <dbReference type="NCBI Taxonomy" id="366602"/>
    <lineage>
        <taxon>Bacteria</taxon>
        <taxon>Pseudomonadati</taxon>
        <taxon>Pseudomonadota</taxon>
        <taxon>Alphaproteobacteria</taxon>
        <taxon>Caulobacterales</taxon>
        <taxon>Caulobacteraceae</taxon>
        <taxon>Caulobacter</taxon>
    </lineage>
</organism>
<feature type="domain" description="AAA+ ATPase" evidence="13">
    <location>
        <begin position="117"/>
        <end position="267"/>
    </location>
</feature>
<comment type="catalytic activity">
    <reaction evidence="10 11">
        <text>DNA(n) + a 2'-deoxyribonucleoside 5'-triphosphate = DNA(n+1) + diphosphate</text>
        <dbReference type="Rhea" id="RHEA:22508"/>
        <dbReference type="Rhea" id="RHEA-COMP:17339"/>
        <dbReference type="Rhea" id="RHEA-COMP:17340"/>
        <dbReference type="ChEBI" id="CHEBI:33019"/>
        <dbReference type="ChEBI" id="CHEBI:61560"/>
        <dbReference type="ChEBI" id="CHEBI:173112"/>
        <dbReference type="EC" id="2.7.7.7"/>
    </reaction>
</comment>
<dbReference type="InterPro" id="IPR012763">
    <property type="entry name" value="DNA_pol_III_sug/sutau_N"/>
</dbReference>
<dbReference type="STRING" id="366602.Caul_4575"/>
<evidence type="ECO:0000256" key="1">
    <source>
        <dbReference type="ARBA" id="ARBA00006360"/>
    </source>
</evidence>
<gene>
    <name evidence="11" type="primary">dnaX</name>
    <name evidence="14" type="ordered locus">Caul_4575</name>
</gene>
<name>B0T1T4_CAUSK</name>
<dbReference type="Gene3D" id="1.20.272.10">
    <property type="match status" value="1"/>
</dbReference>
<dbReference type="PANTHER" id="PTHR11669">
    <property type="entry name" value="REPLICATION FACTOR C / DNA POLYMERASE III GAMMA-TAU SUBUNIT"/>
    <property type="match status" value="1"/>
</dbReference>
<dbReference type="InterPro" id="IPR022107">
    <property type="entry name" value="DNA_pol_III_gamma/tau_C"/>
</dbReference>
<dbReference type="Gene3D" id="1.10.8.60">
    <property type="match status" value="1"/>
</dbReference>
<dbReference type="GO" id="GO:0003677">
    <property type="term" value="F:DNA binding"/>
    <property type="evidence" value="ECO:0007669"/>
    <property type="project" value="InterPro"/>
</dbReference>
<dbReference type="NCBIfam" id="TIGR02397">
    <property type="entry name" value="dnaX_nterm"/>
    <property type="match status" value="1"/>
</dbReference>
<keyword evidence="2 11" id="KW-0808">Transferase</keyword>
<evidence type="ECO:0000256" key="5">
    <source>
        <dbReference type="ARBA" id="ARBA00022723"/>
    </source>
</evidence>
<dbReference type="FunFam" id="1.10.8.60:FF:000013">
    <property type="entry name" value="DNA polymerase III subunit gamma/tau"/>
    <property type="match status" value="1"/>
</dbReference>
<comment type="function">
    <text evidence="11">DNA polymerase III is a complex, multichain enzyme responsible for most of the replicative synthesis in bacteria. This DNA polymerase also exhibits 3' to 5' exonuclease activity.</text>
</comment>
<dbReference type="AlphaFoldDB" id="B0T1T4"/>
<dbReference type="NCBIfam" id="NF006585">
    <property type="entry name" value="PRK09111.1"/>
    <property type="match status" value="1"/>
</dbReference>
<dbReference type="Gene3D" id="3.40.50.300">
    <property type="entry name" value="P-loop containing nucleotide triphosphate hydrolases"/>
    <property type="match status" value="1"/>
</dbReference>
<evidence type="ECO:0000256" key="12">
    <source>
        <dbReference type="SAM" id="MobiDB-lite"/>
    </source>
</evidence>
<evidence type="ECO:0000256" key="9">
    <source>
        <dbReference type="ARBA" id="ARBA00022932"/>
    </source>
</evidence>
<keyword evidence="9 11" id="KW-0239">DNA-directed DNA polymerase</keyword>
<dbReference type="EC" id="2.7.7.7" evidence="11"/>
<dbReference type="InterPro" id="IPR003593">
    <property type="entry name" value="AAA+_ATPase"/>
</dbReference>
<protein>
    <recommendedName>
        <fullName evidence="11">DNA polymerase III subunit gamma/tau</fullName>
        <ecNumber evidence="11">2.7.7.7</ecNumber>
    </recommendedName>
</protein>
<evidence type="ECO:0000256" key="3">
    <source>
        <dbReference type="ARBA" id="ARBA00022695"/>
    </source>
</evidence>
<dbReference type="GO" id="GO:0046872">
    <property type="term" value="F:metal ion binding"/>
    <property type="evidence" value="ECO:0007669"/>
    <property type="project" value="UniProtKB-KW"/>
</dbReference>
<dbReference type="CDD" id="cd18137">
    <property type="entry name" value="HLD_clamp_pol_III_gamma_tau"/>
    <property type="match status" value="1"/>
</dbReference>
<evidence type="ECO:0000256" key="10">
    <source>
        <dbReference type="ARBA" id="ARBA00049244"/>
    </source>
</evidence>
<dbReference type="Pfam" id="PF12362">
    <property type="entry name" value="DUF3646"/>
    <property type="match status" value="1"/>
</dbReference>
<dbReference type="EMBL" id="CP000927">
    <property type="protein sequence ID" value="ABZ73695.1"/>
    <property type="molecule type" value="Genomic_DNA"/>
</dbReference>
<dbReference type="HOGENOM" id="CLU_006229_0_7_5"/>
<proteinExistence type="inferred from homology"/>
<dbReference type="SUPFAM" id="SSF48019">
    <property type="entry name" value="post-AAA+ oligomerization domain-like"/>
    <property type="match status" value="1"/>
</dbReference>
<keyword evidence="8 11" id="KW-0067">ATP-binding</keyword>
<evidence type="ECO:0000256" key="7">
    <source>
        <dbReference type="ARBA" id="ARBA00022833"/>
    </source>
</evidence>
<evidence type="ECO:0000256" key="4">
    <source>
        <dbReference type="ARBA" id="ARBA00022705"/>
    </source>
</evidence>
<reference evidence="14" key="1">
    <citation type="submission" date="2008-01" db="EMBL/GenBank/DDBJ databases">
        <title>Complete sequence of chromosome of Caulobacter sp. K31.</title>
        <authorList>
            <consortium name="US DOE Joint Genome Institute"/>
            <person name="Copeland A."/>
            <person name="Lucas S."/>
            <person name="Lapidus A."/>
            <person name="Barry K."/>
            <person name="Glavina del Rio T."/>
            <person name="Dalin E."/>
            <person name="Tice H."/>
            <person name="Pitluck S."/>
            <person name="Bruce D."/>
            <person name="Goodwin L."/>
            <person name="Thompson L.S."/>
            <person name="Brettin T."/>
            <person name="Detter J.C."/>
            <person name="Han C."/>
            <person name="Schmutz J."/>
            <person name="Larimer F."/>
            <person name="Land M."/>
            <person name="Hauser L."/>
            <person name="Kyrpides N."/>
            <person name="Kim E."/>
            <person name="Stephens C."/>
            <person name="Richardson P."/>
        </authorList>
    </citation>
    <scope>NUCLEOTIDE SEQUENCE [LARGE SCALE GENOMIC DNA]</scope>
    <source>
        <strain evidence="14">K31</strain>
    </source>
</reference>
<dbReference type="GO" id="GO:0009360">
    <property type="term" value="C:DNA polymerase III complex"/>
    <property type="evidence" value="ECO:0007669"/>
    <property type="project" value="InterPro"/>
</dbReference>
<evidence type="ECO:0000256" key="11">
    <source>
        <dbReference type="RuleBase" id="RU364063"/>
    </source>
</evidence>
<dbReference type="KEGG" id="cak:Caul_4575"/>
<dbReference type="InterPro" id="IPR008921">
    <property type="entry name" value="DNA_pol3_clamp-load_cplx_C"/>
</dbReference>
<dbReference type="Pfam" id="PF13177">
    <property type="entry name" value="DNA_pol3_delta2"/>
    <property type="match status" value="1"/>
</dbReference>
<keyword evidence="5" id="KW-0479">Metal-binding</keyword>
<feature type="region of interest" description="Disordered" evidence="12">
    <location>
        <begin position="29"/>
        <end position="61"/>
    </location>
</feature>
<keyword evidence="4 11" id="KW-0235">DNA replication</keyword>
<dbReference type="SUPFAM" id="SSF52540">
    <property type="entry name" value="P-loop containing nucleoside triphosphate hydrolases"/>
    <property type="match status" value="1"/>
</dbReference>
<dbReference type="Pfam" id="PF12169">
    <property type="entry name" value="DNA_pol3_gamma3"/>
    <property type="match status" value="1"/>
</dbReference>
<evidence type="ECO:0000313" key="14">
    <source>
        <dbReference type="EMBL" id="ABZ73695.1"/>
    </source>
</evidence>
<dbReference type="PANTHER" id="PTHR11669:SF0">
    <property type="entry name" value="PROTEIN STICHEL-LIKE 2"/>
    <property type="match status" value="1"/>
</dbReference>
<keyword evidence="6 11" id="KW-0547">Nucleotide-binding</keyword>
<evidence type="ECO:0000256" key="8">
    <source>
        <dbReference type="ARBA" id="ARBA00022840"/>
    </source>
</evidence>
<comment type="similarity">
    <text evidence="1 11">Belongs to the DnaX/STICHEL family.</text>
</comment>